<feature type="domain" description="Trypanosome variant surface glycoprotein B-type N-terminal" evidence="13">
    <location>
        <begin position="13"/>
        <end position="416"/>
    </location>
</feature>
<evidence type="ECO:0000256" key="11">
    <source>
        <dbReference type="SAM" id="SignalP"/>
    </source>
</evidence>
<evidence type="ECO:0000256" key="3">
    <source>
        <dbReference type="ARBA" id="ARBA00022475"/>
    </source>
</evidence>
<organism evidence="14">
    <name type="scientific">Trypanosoma brucei</name>
    <dbReference type="NCBI Taxonomy" id="5691"/>
    <lineage>
        <taxon>Eukaryota</taxon>
        <taxon>Discoba</taxon>
        <taxon>Euglenozoa</taxon>
        <taxon>Kinetoplastea</taxon>
        <taxon>Metakinetoplastina</taxon>
        <taxon>Trypanosomatida</taxon>
        <taxon>Trypanosomatidae</taxon>
        <taxon>Trypanosoma</taxon>
    </lineage>
</organism>
<dbReference type="InterPro" id="IPR019609">
    <property type="entry name" value="Variant_surf_glycoprt_trypan_C"/>
</dbReference>
<dbReference type="VEuPathDB" id="TriTrypDB:Tb427_000615100"/>
<evidence type="ECO:0000256" key="10">
    <source>
        <dbReference type="SAM" id="MobiDB-lite"/>
    </source>
</evidence>
<keyword evidence="3" id="KW-1003">Cell membrane</keyword>
<keyword evidence="7" id="KW-0325">Glycoprotein</keyword>
<comment type="subcellular location">
    <subcellularLocation>
        <location evidence="2">Cell membrane</location>
        <topology evidence="2">Lipid-anchor</topology>
        <topology evidence="2">GPI-anchor</topology>
    </subcellularLocation>
</comment>
<protein>
    <submittedName>
        <fullName evidence="14">Variant surface glycoprotein 1125.1005</fullName>
    </submittedName>
</protein>
<keyword evidence="5 11" id="KW-0732">Signal</keyword>
<evidence type="ECO:0000256" key="9">
    <source>
        <dbReference type="SAM" id="Coils"/>
    </source>
</evidence>
<dbReference type="Pfam" id="PF10659">
    <property type="entry name" value="Trypan_glycop_C"/>
    <property type="match status" value="1"/>
</dbReference>
<name>A0A1J0R6A9_9TRYP</name>
<keyword evidence="8" id="KW-0449">Lipoprotein</keyword>
<evidence type="ECO:0000259" key="12">
    <source>
        <dbReference type="Pfam" id="PF10659"/>
    </source>
</evidence>
<evidence type="ECO:0000259" key="13">
    <source>
        <dbReference type="Pfam" id="PF13206"/>
    </source>
</evidence>
<evidence type="ECO:0000256" key="4">
    <source>
        <dbReference type="ARBA" id="ARBA00022622"/>
    </source>
</evidence>
<feature type="compositionally biased region" description="Basic and acidic residues" evidence="10">
    <location>
        <begin position="533"/>
        <end position="545"/>
    </location>
</feature>
<comment type="function">
    <text evidence="1">VSG forms a coat on the surface of the parasite. The trypanosome evades the immune response of the host by expressing a series of antigenically distinct VSGs from an estimated 1000 VSG genes.</text>
</comment>
<dbReference type="GO" id="GO:0098552">
    <property type="term" value="C:side of membrane"/>
    <property type="evidence" value="ECO:0007669"/>
    <property type="project" value="UniProtKB-KW"/>
</dbReference>
<evidence type="ECO:0000256" key="8">
    <source>
        <dbReference type="ARBA" id="ARBA00023288"/>
    </source>
</evidence>
<dbReference type="InterPro" id="IPR025932">
    <property type="entry name" value="Trypano_VSG_B_N_dom"/>
</dbReference>
<dbReference type="GO" id="GO:0005886">
    <property type="term" value="C:plasma membrane"/>
    <property type="evidence" value="ECO:0007669"/>
    <property type="project" value="UniProtKB-SubCell"/>
</dbReference>
<feature type="region of interest" description="Disordered" evidence="10">
    <location>
        <begin position="521"/>
        <end position="545"/>
    </location>
</feature>
<proteinExistence type="predicted"/>
<evidence type="ECO:0000256" key="2">
    <source>
        <dbReference type="ARBA" id="ARBA00004609"/>
    </source>
</evidence>
<dbReference type="EMBL" id="KX699335">
    <property type="protein sequence ID" value="APD73291.1"/>
    <property type="molecule type" value="Genomic_DNA"/>
</dbReference>
<accession>A0A1J0R6A9</accession>
<evidence type="ECO:0000256" key="5">
    <source>
        <dbReference type="ARBA" id="ARBA00022729"/>
    </source>
</evidence>
<evidence type="ECO:0000256" key="6">
    <source>
        <dbReference type="ARBA" id="ARBA00023136"/>
    </source>
</evidence>
<feature type="chain" id="PRO_5013221338" evidence="11">
    <location>
        <begin position="19"/>
        <end position="545"/>
    </location>
</feature>
<feature type="region of interest" description="Disordered" evidence="10">
    <location>
        <begin position="215"/>
        <end position="239"/>
    </location>
</feature>
<dbReference type="VEuPathDB" id="TriTrypDB:Tb927.3.210"/>
<evidence type="ECO:0000256" key="7">
    <source>
        <dbReference type="ARBA" id="ARBA00023180"/>
    </source>
</evidence>
<evidence type="ECO:0000256" key="1">
    <source>
        <dbReference type="ARBA" id="ARBA00002523"/>
    </source>
</evidence>
<keyword evidence="6" id="KW-0472">Membrane</keyword>
<keyword evidence="4" id="KW-0336">GPI-anchor</keyword>
<feature type="compositionally biased region" description="Polar residues" evidence="10">
    <location>
        <begin position="215"/>
        <end position="227"/>
    </location>
</feature>
<keyword evidence="9" id="KW-0175">Coiled coil</keyword>
<sequence length="545" mass="58277">MLLELSIAIFFAVTSADADGENTREFGDMCKLYNLLTAGISIPHPQQDITDTGKKQAKMLVTTVKTDIQKLNLTVADGQVLAALKDEATYPTVDKAKDGSTKILYFDKITEEDFQTMRAAYKELEGTSKEQQEFRARYKLPLAETTKRRLAPAIASLFDAAKKLLDNAKSAQKQAETAAAASRRHMIAALYGEKYATAESEKGDISTAFESKTTADNFPWTDSQTRDTACAKPDGQPDKPGAAMAADMVCICTGMDNADHKYCGTTAATGTINMGSGSGYTAKASQIWHKLSAACKQTPSTYTPAQLASRLSHALANWQSNFGKNAVYQAAVTGAAGTPNDRLNILGAYAIGGATPPTCAASGATPLSSAGKGVCVEYTTLTASDKAIPWVVQIQDAINELEKIQQLNSYATTVLAKAGAIGKQMETVLLMGDLLTVATGTLPAITASKQPTIEEQNKCAKFNSNETECTKNDCEYNSTKKECKPKEGTENTLTATGETAKEGAGATVCAKHKDKIACENDKTGNKQNCAWRKGKDNEDDKETEK</sequence>
<feature type="signal peptide" evidence="11">
    <location>
        <begin position="1"/>
        <end position="18"/>
    </location>
</feature>
<feature type="domain" description="Trypanosome variant surface glycoprotein C-terminal" evidence="12">
    <location>
        <begin position="459"/>
        <end position="535"/>
    </location>
</feature>
<dbReference type="AlphaFoldDB" id="A0A1J0R6A9"/>
<dbReference type="Pfam" id="PF13206">
    <property type="entry name" value="VSG_B"/>
    <property type="match status" value="1"/>
</dbReference>
<dbReference type="VEuPathDB" id="TriTrypDB:Tb1125.Tb11.v5.0313"/>
<reference evidence="14" key="1">
    <citation type="submission" date="2016-08" db="EMBL/GenBank/DDBJ databases">
        <title>VSG repertoire of Trypanosoma brucei EATRO 1125.</title>
        <authorList>
            <person name="Cross G.A."/>
        </authorList>
    </citation>
    <scope>NUCLEOTIDE SEQUENCE</scope>
    <source>
        <strain evidence="14">EATRO 1125</strain>
    </source>
</reference>
<feature type="coiled-coil region" evidence="9">
    <location>
        <begin position="154"/>
        <end position="181"/>
    </location>
</feature>
<evidence type="ECO:0000313" key="14">
    <source>
        <dbReference type="EMBL" id="APD73291.1"/>
    </source>
</evidence>